<gene>
    <name evidence="8" type="ORF">VV02_24200</name>
</gene>
<dbReference type="PATRIC" id="fig|571913.6.peg.4905"/>
<dbReference type="AlphaFoldDB" id="A0A0K1JNE2"/>
<dbReference type="RefSeq" id="WP_052595799.1">
    <property type="nucleotide sequence ID" value="NZ_CP011112.1"/>
</dbReference>
<evidence type="ECO:0000256" key="5">
    <source>
        <dbReference type="ARBA" id="ARBA00022801"/>
    </source>
</evidence>
<evidence type="ECO:0000313" key="8">
    <source>
        <dbReference type="EMBL" id="AKU18229.1"/>
    </source>
</evidence>
<dbReference type="GO" id="GO:0004000">
    <property type="term" value="F:adenosine deaminase activity"/>
    <property type="evidence" value="ECO:0007669"/>
    <property type="project" value="UniProtKB-ARBA"/>
</dbReference>
<dbReference type="Pfam" id="PF00962">
    <property type="entry name" value="A_deaminase"/>
    <property type="match status" value="1"/>
</dbReference>
<evidence type="ECO:0000256" key="1">
    <source>
        <dbReference type="ARBA" id="ARBA00001947"/>
    </source>
</evidence>
<proteinExistence type="inferred from homology"/>
<dbReference type="GO" id="GO:0006154">
    <property type="term" value="P:adenosine catabolic process"/>
    <property type="evidence" value="ECO:0007669"/>
    <property type="project" value="TreeGrafter"/>
</dbReference>
<dbReference type="GO" id="GO:0043103">
    <property type="term" value="P:hypoxanthine salvage"/>
    <property type="evidence" value="ECO:0007669"/>
    <property type="project" value="TreeGrafter"/>
</dbReference>
<dbReference type="InterPro" id="IPR001365">
    <property type="entry name" value="A_deaminase_dom"/>
</dbReference>
<evidence type="ECO:0000256" key="3">
    <source>
        <dbReference type="ARBA" id="ARBA00012784"/>
    </source>
</evidence>
<keyword evidence="6" id="KW-0862">Zinc</keyword>
<dbReference type="GO" id="GO:0005829">
    <property type="term" value="C:cytosol"/>
    <property type="evidence" value="ECO:0007669"/>
    <property type="project" value="TreeGrafter"/>
</dbReference>
<sequence>MNRLPLVELHRHLEGSVRTSTILEIARREGHHLAAAPRPRDLLVADDSLDGLLPYLDRVDVAASAFTREDDWVRAAREVVLDAYDEGLDVLELRFSPWFVSSQTALAPEAVVDAVTEGVRLALDVVELRVGLVGIMLRDLGPDAALSQLATILSRRDQFCAIDIAGNEAGFAAELFAPAYATAREEGLHLTAHAGEGAGPESVWAAIKHLGVERVGHGVRAVEDPRLMDHLAEHGIALELCFTSNVQTRAAASFETHPVKVLHERGVPVTLNTDNPRVSGVTLAQEHETARLRAGLSDDQLAAIAHQALVSTFVPPASAVAG</sequence>
<dbReference type="PANTHER" id="PTHR11409">
    <property type="entry name" value="ADENOSINE DEAMINASE"/>
    <property type="match status" value="1"/>
</dbReference>
<keyword evidence="9" id="KW-1185">Reference proteome</keyword>
<dbReference type="EMBL" id="CP011112">
    <property type="protein sequence ID" value="AKU18229.1"/>
    <property type="molecule type" value="Genomic_DNA"/>
</dbReference>
<dbReference type="InterPro" id="IPR032466">
    <property type="entry name" value="Metal_Hydrolase"/>
</dbReference>
<dbReference type="NCBIfam" id="TIGR01430">
    <property type="entry name" value="aden_deam"/>
    <property type="match status" value="1"/>
</dbReference>
<organism evidence="8 9">
    <name type="scientific">Luteipulveratus mongoliensis</name>
    <dbReference type="NCBI Taxonomy" id="571913"/>
    <lineage>
        <taxon>Bacteria</taxon>
        <taxon>Bacillati</taxon>
        <taxon>Actinomycetota</taxon>
        <taxon>Actinomycetes</taxon>
        <taxon>Micrococcales</taxon>
        <taxon>Dermacoccaceae</taxon>
        <taxon>Luteipulveratus</taxon>
    </lineage>
</organism>
<feature type="domain" description="Adenosine deaminase" evidence="7">
    <location>
        <begin position="5"/>
        <end position="315"/>
    </location>
</feature>
<dbReference type="KEGG" id="lmoi:VV02_24200"/>
<keyword evidence="4" id="KW-0479">Metal-binding</keyword>
<reference evidence="8 9" key="1">
    <citation type="submission" date="2015-03" db="EMBL/GenBank/DDBJ databases">
        <title>Luteipulveratus halotolerans sp. nov., a novel actinobacterium (Dermacoccaceae) from Sarawak, Malaysia.</title>
        <authorList>
            <person name="Juboi H."/>
            <person name="Basik A."/>
            <person name="Shamsul S.S."/>
            <person name="Arnold P."/>
            <person name="Schmitt E.K."/>
            <person name="Sanglier J.-J."/>
            <person name="Yeo T."/>
        </authorList>
    </citation>
    <scope>NUCLEOTIDE SEQUENCE [LARGE SCALE GENOMIC DNA]</scope>
    <source>
        <strain evidence="8 9">MN07-A0370</strain>
    </source>
</reference>
<dbReference type="STRING" id="571913.VV02_24200"/>
<protein>
    <recommendedName>
        <fullName evidence="3">adenosine deaminase</fullName>
        <ecNumber evidence="3">3.5.4.4</ecNumber>
    </recommendedName>
</protein>
<dbReference type="InterPro" id="IPR006330">
    <property type="entry name" value="Ado/ade_deaminase"/>
</dbReference>
<accession>A0A0K1JNE2</accession>
<evidence type="ECO:0000256" key="4">
    <source>
        <dbReference type="ARBA" id="ARBA00022723"/>
    </source>
</evidence>
<name>A0A0K1JNE2_9MICO</name>
<comment type="similarity">
    <text evidence="2">Belongs to the metallo-dependent hydrolases superfamily. Adenosine and AMP deaminases family.</text>
</comment>
<evidence type="ECO:0000259" key="7">
    <source>
        <dbReference type="Pfam" id="PF00962"/>
    </source>
</evidence>
<dbReference type="PANTHER" id="PTHR11409:SF43">
    <property type="entry name" value="ADENOSINE DEAMINASE"/>
    <property type="match status" value="1"/>
</dbReference>
<dbReference type="GO" id="GO:0046103">
    <property type="term" value="P:inosine biosynthetic process"/>
    <property type="evidence" value="ECO:0007669"/>
    <property type="project" value="TreeGrafter"/>
</dbReference>
<evidence type="ECO:0000256" key="6">
    <source>
        <dbReference type="ARBA" id="ARBA00022833"/>
    </source>
</evidence>
<evidence type="ECO:0000313" key="9">
    <source>
        <dbReference type="Proteomes" id="UP000066480"/>
    </source>
</evidence>
<dbReference type="Proteomes" id="UP000066480">
    <property type="component" value="Chromosome"/>
</dbReference>
<dbReference type="OrthoDB" id="105475at2"/>
<dbReference type="EC" id="3.5.4.4" evidence="3"/>
<dbReference type="SUPFAM" id="SSF51556">
    <property type="entry name" value="Metallo-dependent hydrolases"/>
    <property type="match status" value="1"/>
</dbReference>
<dbReference type="Gene3D" id="3.20.20.140">
    <property type="entry name" value="Metal-dependent hydrolases"/>
    <property type="match status" value="1"/>
</dbReference>
<evidence type="ECO:0000256" key="2">
    <source>
        <dbReference type="ARBA" id="ARBA00006676"/>
    </source>
</evidence>
<keyword evidence="5" id="KW-0378">Hydrolase</keyword>
<comment type="cofactor">
    <cofactor evidence="1">
        <name>Zn(2+)</name>
        <dbReference type="ChEBI" id="CHEBI:29105"/>
    </cofactor>
</comment>
<dbReference type="GO" id="GO:0046872">
    <property type="term" value="F:metal ion binding"/>
    <property type="evidence" value="ECO:0007669"/>
    <property type="project" value="UniProtKB-KW"/>
</dbReference>